<evidence type="ECO:0000313" key="3">
    <source>
        <dbReference type="EMBL" id="KAH3719086.1"/>
    </source>
</evidence>
<dbReference type="PANTHER" id="PTHR25462">
    <property type="entry name" value="BONUS, ISOFORM C-RELATED"/>
    <property type="match status" value="1"/>
</dbReference>
<proteinExistence type="predicted"/>
<dbReference type="PANTHER" id="PTHR25462:SF296">
    <property type="entry name" value="MEIOTIC P26, ISOFORM F"/>
    <property type="match status" value="1"/>
</dbReference>
<dbReference type="PROSITE" id="PS50119">
    <property type="entry name" value="ZF_BBOX"/>
    <property type="match status" value="1"/>
</dbReference>
<comment type="caution">
    <text evidence="3">The sequence shown here is derived from an EMBL/GenBank/DDBJ whole genome shotgun (WGS) entry which is preliminary data.</text>
</comment>
<dbReference type="Gene3D" id="3.30.160.60">
    <property type="entry name" value="Classic Zinc Finger"/>
    <property type="match status" value="1"/>
</dbReference>
<dbReference type="InterPro" id="IPR000315">
    <property type="entry name" value="Znf_B-box"/>
</dbReference>
<reference evidence="3" key="2">
    <citation type="submission" date="2020-11" db="EMBL/GenBank/DDBJ databases">
        <authorList>
            <person name="McCartney M.A."/>
            <person name="Auch B."/>
            <person name="Kono T."/>
            <person name="Mallez S."/>
            <person name="Becker A."/>
            <person name="Gohl D.M."/>
            <person name="Silverstein K.A.T."/>
            <person name="Koren S."/>
            <person name="Bechman K.B."/>
            <person name="Herman A."/>
            <person name="Abrahante J.E."/>
            <person name="Garbe J."/>
        </authorList>
    </citation>
    <scope>NUCLEOTIDE SEQUENCE</scope>
    <source>
        <strain evidence="3">Duluth1</strain>
        <tissue evidence="3">Whole animal</tissue>
    </source>
</reference>
<keyword evidence="4" id="KW-1185">Reference proteome</keyword>
<keyword evidence="1" id="KW-0863">Zinc-finger</keyword>
<keyword evidence="1" id="KW-0479">Metal-binding</keyword>
<sequence>MADAIKEITTFKCGPCLFDGDTVEPKHFCVNCLEYLCSACAREHRRHKSSREHTILEDNEFPQDVTLFEEMKKLPYCPKHPNVEIDQHCPSHDVLFCSQCLQKDHGLCERVTNLACSLEEISATKNQMELLNDLLTKSKAKQTEFFKHLEEARIHVNAVELEINSFIQTLKHVVQNIERTLNERFTKVTQPFKHYDETLSNIVKKASFYEHMQAITSRYGTAKQNVALNFTLSVLLKELESNDSIDSVFSKQIQFLKSNNFEDLISELNRYDVVLRSKDERASDICSDEEDTYEDALDHLQTNKRDEATQVEQLMIAHELGPKRPLRNLAVKHDDIRLLKIESQKPETIMCSIVALHVLSDGRILLLQQENILKLHSRTLTLISKFQFKQNVKDMCISDQNKNGLFTVAVCFEQSRTITFIEHDVTFQERHTIHCSDNVFSISMYVHHLVALVETKGLKSSYEIQLLDKSTGHACYAFDEFKRMNDTHSLHGTNVVIVKPTRIYACKTKMKITLADANTVYIFKIEDGDCNHQTVCAVGQCVWKLSDIEPNLNNVRDVKCDSQGHVYALTKSYLYQIPQPCINYNLRCLISDCRTAAAVAIDEYSQSIVLGHQNADRAHVYSYSFPTDK</sequence>
<dbReference type="AlphaFoldDB" id="A0A9D4C8M3"/>
<evidence type="ECO:0000259" key="2">
    <source>
        <dbReference type="PROSITE" id="PS50119"/>
    </source>
</evidence>
<accession>A0A9D4C8M3</accession>
<dbReference type="GO" id="GO:0008270">
    <property type="term" value="F:zinc ion binding"/>
    <property type="evidence" value="ECO:0007669"/>
    <property type="project" value="UniProtKB-KW"/>
</dbReference>
<gene>
    <name evidence="3" type="ORF">DPMN_061915</name>
</gene>
<feature type="domain" description="B box-type" evidence="2">
    <location>
        <begin position="28"/>
        <end position="58"/>
    </location>
</feature>
<dbReference type="EMBL" id="JAIWYP010000013">
    <property type="protein sequence ID" value="KAH3719086.1"/>
    <property type="molecule type" value="Genomic_DNA"/>
</dbReference>
<dbReference type="Proteomes" id="UP000828390">
    <property type="component" value="Unassembled WGS sequence"/>
</dbReference>
<organism evidence="3 4">
    <name type="scientific">Dreissena polymorpha</name>
    <name type="common">Zebra mussel</name>
    <name type="synonym">Mytilus polymorpha</name>
    <dbReference type="NCBI Taxonomy" id="45954"/>
    <lineage>
        <taxon>Eukaryota</taxon>
        <taxon>Metazoa</taxon>
        <taxon>Spiralia</taxon>
        <taxon>Lophotrochozoa</taxon>
        <taxon>Mollusca</taxon>
        <taxon>Bivalvia</taxon>
        <taxon>Autobranchia</taxon>
        <taxon>Heteroconchia</taxon>
        <taxon>Euheterodonta</taxon>
        <taxon>Imparidentia</taxon>
        <taxon>Neoheterodontei</taxon>
        <taxon>Myida</taxon>
        <taxon>Dreissenoidea</taxon>
        <taxon>Dreissenidae</taxon>
        <taxon>Dreissena</taxon>
    </lineage>
</organism>
<protein>
    <recommendedName>
        <fullName evidence="2">B box-type domain-containing protein</fullName>
    </recommendedName>
</protein>
<dbReference type="InterPro" id="IPR047153">
    <property type="entry name" value="TRIM45/56/19-like"/>
</dbReference>
<evidence type="ECO:0000313" key="4">
    <source>
        <dbReference type="Proteomes" id="UP000828390"/>
    </source>
</evidence>
<keyword evidence="1" id="KW-0862">Zinc</keyword>
<dbReference type="SUPFAM" id="SSF57845">
    <property type="entry name" value="B-box zinc-binding domain"/>
    <property type="match status" value="1"/>
</dbReference>
<name>A0A9D4C8M3_DREPO</name>
<evidence type="ECO:0000256" key="1">
    <source>
        <dbReference type="PROSITE-ProRule" id="PRU00024"/>
    </source>
</evidence>
<reference evidence="3" key="1">
    <citation type="journal article" date="2019" name="bioRxiv">
        <title>The Genome of the Zebra Mussel, Dreissena polymorpha: A Resource for Invasive Species Research.</title>
        <authorList>
            <person name="McCartney M.A."/>
            <person name="Auch B."/>
            <person name="Kono T."/>
            <person name="Mallez S."/>
            <person name="Zhang Y."/>
            <person name="Obille A."/>
            <person name="Becker A."/>
            <person name="Abrahante J.E."/>
            <person name="Garbe J."/>
            <person name="Badalamenti J.P."/>
            <person name="Herman A."/>
            <person name="Mangelson H."/>
            <person name="Liachko I."/>
            <person name="Sullivan S."/>
            <person name="Sone E.D."/>
            <person name="Koren S."/>
            <person name="Silverstein K.A.T."/>
            <person name="Beckman K.B."/>
            <person name="Gohl D.M."/>
        </authorList>
    </citation>
    <scope>NUCLEOTIDE SEQUENCE</scope>
    <source>
        <strain evidence="3">Duluth1</strain>
        <tissue evidence="3">Whole animal</tissue>
    </source>
</reference>